<keyword evidence="6" id="KW-1185">Reference proteome</keyword>
<dbReference type="EMBL" id="CM001880">
    <property type="protein sequence ID" value="EOX97978.1"/>
    <property type="molecule type" value="Genomic_DNA"/>
</dbReference>
<keyword evidence="1" id="KW-0677">Repeat</keyword>
<dbReference type="Proteomes" id="UP000026915">
    <property type="component" value="Chromosome 2"/>
</dbReference>
<dbReference type="SUPFAM" id="SSF54631">
    <property type="entry name" value="CBS-domain pair"/>
    <property type="match status" value="1"/>
</dbReference>
<gene>
    <name evidence="5" type="ORF">TCM_006857</name>
</gene>
<dbReference type="Gramene" id="EOX97978">
    <property type="protein sequence ID" value="EOX97978"/>
    <property type="gene ID" value="TCM_006857"/>
</dbReference>
<evidence type="ECO:0000256" key="1">
    <source>
        <dbReference type="ARBA" id="ARBA00022737"/>
    </source>
</evidence>
<reference evidence="5 6" key="1">
    <citation type="journal article" date="2013" name="Genome Biol.">
        <title>The genome sequence of the most widely cultivated cacao type and its use to identify candidate genes regulating pod color.</title>
        <authorList>
            <person name="Motamayor J.C."/>
            <person name="Mockaitis K."/>
            <person name="Schmutz J."/>
            <person name="Haiminen N."/>
            <person name="Iii D.L."/>
            <person name="Cornejo O."/>
            <person name="Findley S.D."/>
            <person name="Zheng P."/>
            <person name="Utro F."/>
            <person name="Royaert S."/>
            <person name="Saski C."/>
            <person name="Jenkins J."/>
            <person name="Podicheti R."/>
            <person name="Zhao M."/>
            <person name="Scheffler B.E."/>
            <person name="Stack J.C."/>
            <person name="Feltus F.A."/>
            <person name="Mustiga G.M."/>
            <person name="Amores F."/>
            <person name="Phillips W."/>
            <person name="Marelli J.P."/>
            <person name="May G.D."/>
            <person name="Shapiro H."/>
            <person name="Ma J."/>
            <person name="Bustamante C.D."/>
            <person name="Schnell R.J."/>
            <person name="Main D."/>
            <person name="Gilbert D."/>
            <person name="Parida L."/>
            <person name="Kuhn D.N."/>
        </authorList>
    </citation>
    <scope>NUCLEOTIDE SEQUENCE [LARGE SCALE GENOMIC DNA]</scope>
    <source>
        <strain evidence="6">cv. Matina 1-6</strain>
    </source>
</reference>
<dbReference type="eggNOG" id="KOG1764">
    <property type="taxonomic scope" value="Eukaryota"/>
</dbReference>
<feature type="domain" description="CBS" evidence="4">
    <location>
        <begin position="276"/>
        <end position="335"/>
    </location>
</feature>
<dbReference type="InterPro" id="IPR000644">
    <property type="entry name" value="CBS_dom"/>
</dbReference>
<evidence type="ECO:0000259" key="4">
    <source>
        <dbReference type="PROSITE" id="PS51371"/>
    </source>
</evidence>
<dbReference type="OMA" id="VEHGQMI"/>
<dbReference type="PANTHER" id="PTHR13780:SF124">
    <property type="entry name" value="OS01G0633400 PROTEIN"/>
    <property type="match status" value="1"/>
</dbReference>
<dbReference type="Pfam" id="PF00571">
    <property type="entry name" value="CBS"/>
    <property type="match status" value="1"/>
</dbReference>
<dbReference type="Gene3D" id="3.10.580.10">
    <property type="entry name" value="CBS-domain"/>
    <property type="match status" value="1"/>
</dbReference>
<accession>A0A061E6R4</accession>
<dbReference type="PROSITE" id="PS51371">
    <property type="entry name" value="CBS"/>
    <property type="match status" value="1"/>
</dbReference>
<dbReference type="HOGENOM" id="CLU_036145_3_0_1"/>
<dbReference type="InParanoid" id="A0A061E6R4"/>
<organism evidence="5 6">
    <name type="scientific">Theobroma cacao</name>
    <name type="common">Cacao</name>
    <name type="synonym">Cocoa</name>
    <dbReference type="NCBI Taxonomy" id="3641"/>
    <lineage>
        <taxon>Eukaryota</taxon>
        <taxon>Viridiplantae</taxon>
        <taxon>Streptophyta</taxon>
        <taxon>Embryophyta</taxon>
        <taxon>Tracheophyta</taxon>
        <taxon>Spermatophyta</taxon>
        <taxon>Magnoliopsida</taxon>
        <taxon>eudicotyledons</taxon>
        <taxon>Gunneridae</taxon>
        <taxon>Pentapetalae</taxon>
        <taxon>rosids</taxon>
        <taxon>malvids</taxon>
        <taxon>Malvales</taxon>
        <taxon>Malvaceae</taxon>
        <taxon>Byttnerioideae</taxon>
        <taxon>Theobroma</taxon>
    </lineage>
</organism>
<name>A0A061E6R4_THECC</name>
<protein>
    <submittedName>
        <fullName evidence="5">SNF1-related protein kinase regulatory subunit gamma 1, putative</fullName>
    </submittedName>
</protein>
<evidence type="ECO:0000313" key="5">
    <source>
        <dbReference type="EMBL" id="EOX97978.1"/>
    </source>
</evidence>
<dbReference type="PANTHER" id="PTHR13780">
    <property type="entry name" value="AMP-ACTIVATED PROTEIN KINASE, GAMMA REGULATORY SUBUNIT"/>
    <property type="match status" value="1"/>
</dbReference>
<dbReference type="AlphaFoldDB" id="A0A061E6R4"/>
<evidence type="ECO:0000313" key="6">
    <source>
        <dbReference type="Proteomes" id="UP000026915"/>
    </source>
</evidence>
<keyword evidence="2 3" id="KW-0129">CBS domain</keyword>
<proteinExistence type="predicted"/>
<evidence type="ECO:0000256" key="3">
    <source>
        <dbReference type="PROSITE-ProRule" id="PRU00703"/>
    </source>
</evidence>
<dbReference type="InterPro" id="IPR050511">
    <property type="entry name" value="AMPK_gamma/SDS23_families"/>
</dbReference>
<sequence>MQETRRADLRQLEGVMREAEGGVVEKKGIATADHVQNNPGKDSATALQLFLDLVEVKTGDNVKDAIELLYTKNVFGAPIADVLDPDTTVGRFFDRYIGFIDFATMVLWSLEKCEKAGVPTDSGASEETGKSSIMSLLEQDADIGHTKVGELAKSFLWIRFSLHGAIWSSGHWFCYAVIQLLLPSDGLAWFDSIAEKSLSEFWFENEEKTQRLIGRVTSSDVYLLMENDNLFHNRKVVTVEEFIHMETSNPDSDPTIERDIGALLSAGVLHLRNSFLPRMDSPVTNKKSDTLKQAMKNVAETKSNCSFLVDELQRPVGVFTLRDIILQFAPPSVDSNIHRGGFFESALEQTGCQVKDGTIVCDH</sequence>
<dbReference type="InterPro" id="IPR046342">
    <property type="entry name" value="CBS_dom_sf"/>
</dbReference>
<evidence type="ECO:0000256" key="2">
    <source>
        <dbReference type="ARBA" id="ARBA00023122"/>
    </source>
</evidence>
<dbReference type="STRING" id="3641.A0A061E6R4"/>